<evidence type="ECO:0000313" key="2">
    <source>
        <dbReference type="EMBL" id="KAF7913085.1"/>
    </source>
</evidence>
<dbReference type="Proteomes" id="UP000783213">
    <property type="component" value="Unassembled WGS sequence"/>
</dbReference>
<keyword evidence="3" id="KW-1185">Reference proteome</keyword>
<feature type="region of interest" description="Disordered" evidence="1">
    <location>
        <begin position="149"/>
        <end position="170"/>
    </location>
</feature>
<dbReference type="EMBL" id="RCSX01000051">
    <property type="protein sequence ID" value="KAF7913085.1"/>
    <property type="molecule type" value="Genomic_DNA"/>
</dbReference>
<feature type="compositionally biased region" description="Basic residues" evidence="1">
    <location>
        <begin position="1"/>
        <end position="11"/>
    </location>
</feature>
<protein>
    <submittedName>
        <fullName evidence="2">Uncharacterized protein</fullName>
    </submittedName>
</protein>
<dbReference type="RefSeq" id="XP_038804316.1">
    <property type="nucleotide sequence ID" value="XM_038959258.1"/>
</dbReference>
<proteinExistence type="predicted"/>
<evidence type="ECO:0000313" key="3">
    <source>
        <dbReference type="Proteomes" id="UP000783213"/>
    </source>
</evidence>
<gene>
    <name evidence="2" type="ORF">EAE98_011636</name>
</gene>
<reference evidence="2 3" key="1">
    <citation type="journal article" date="2020" name="Genome Biol. Evol.">
        <title>Comparative genomics of Sclerotiniaceae.</title>
        <authorList>
            <person name="Valero Jimenez C.A."/>
            <person name="Steentjes M."/>
            <person name="Scholten O.E."/>
            <person name="Van Kan J.A.L."/>
        </authorList>
    </citation>
    <scope>NUCLEOTIDE SEQUENCE [LARGE SCALE GENOMIC DNA]</scope>
    <source>
        <strain evidence="2 3">B1</strain>
    </source>
</reference>
<name>A0ABQ7I543_9HELO</name>
<sequence>MKSKVLGHFKRKSVEAAEQRGISGLPIRTKESQETDSLPDPQHLVLTEYRIANETSGTRLLSMDVLSIHESDSYYDILAAIGGKSNDRETVPLICRKKSVAVRWKIGQAANDDSYDTLCGPDVAMKRLILMMRERHWKDRLVVVYYAEENDSSDRSKSSESSKSSISNWTKVGSQGSMKFLQNRD</sequence>
<comment type="caution">
    <text evidence="2">The sequence shown here is derived from an EMBL/GenBank/DDBJ whole genome shotgun (WGS) entry which is preliminary data.</text>
</comment>
<feature type="region of interest" description="Disordered" evidence="1">
    <location>
        <begin position="1"/>
        <end position="39"/>
    </location>
</feature>
<dbReference type="GeneID" id="62238407"/>
<organism evidence="2 3">
    <name type="scientific">Botrytis deweyae</name>
    <dbReference type="NCBI Taxonomy" id="2478750"/>
    <lineage>
        <taxon>Eukaryota</taxon>
        <taxon>Fungi</taxon>
        <taxon>Dikarya</taxon>
        <taxon>Ascomycota</taxon>
        <taxon>Pezizomycotina</taxon>
        <taxon>Leotiomycetes</taxon>
        <taxon>Helotiales</taxon>
        <taxon>Sclerotiniaceae</taxon>
        <taxon>Botrytis</taxon>
    </lineage>
</organism>
<evidence type="ECO:0000256" key="1">
    <source>
        <dbReference type="SAM" id="MobiDB-lite"/>
    </source>
</evidence>
<accession>A0ABQ7I543</accession>